<dbReference type="Proteomes" id="UP000265964">
    <property type="component" value="Unassembled WGS sequence"/>
</dbReference>
<sequence length="403" mass="46476">MSKLSKLVKNPKLFFKDMVTKRVNQNIGVKTAKPKSKTKATTLEMHNFNPFISYTHAVHTGESIKAGPNQVALWIPYLCKAKINFFILVRNKEMFNWLKENYPYLHVVFCKRIDDIEQVVEKISSLKYILYPSNTANLIHTLRYTQFEHIFIGHGDSDKTSSAHKFFRVYDQIWVAGQAHIDRFANAGFTISTDFVKVGRPSLKAVIEQTKTNWQERKPSVLYLPTWEGVFEETNYSSVKHATKILSFIAEKFKLPVNAKFHPMTGNRDKLLLNIEEQISQSLDEKGVEHKVVNKLQPLNEVLVESNIFLCDISGVVSDCIAANGPIFVYVPKDKKIQISKSNMSYDYYAYTWSTLEELYSELERVLGGDDYKQEQRKQAKEYLIGSTETEKDTFIKLLQQKA</sequence>
<evidence type="ECO:0008006" key="3">
    <source>
        <dbReference type="Google" id="ProtNLM"/>
    </source>
</evidence>
<name>A0A3A1YI40_9GAMM</name>
<evidence type="ECO:0000313" key="1">
    <source>
        <dbReference type="EMBL" id="RIY37923.1"/>
    </source>
</evidence>
<protein>
    <recommendedName>
        <fullName evidence="3">CDP-glycerol:poly(Glycerophosphate) glycerophosphotransferase</fullName>
    </recommendedName>
</protein>
<comment type="caution">
    <text evidence="1">The sequence shown here is derived from an EMBL/GenBank/DDBJ whole genome shotgun (WGS) entry which is preliminary data.</text>
</comment>
<dbReference type="EMBL" id="NRJF01000029">
    <property type="protein sequence ID" value="RIY37923.1"/>
    <property type="molecule type" value="Genomic_DNA"/>
</dbReference>
<dbReference type="GO" id="GO:0047355">
    <property type="term" value="F:CDP-glycerol glycerophosphotransferase activity"/>
    <property type="evidence" value="ECO:0007669"/>
    <property type="project" value="InterPro"/>
</dbReference>
<dbReference type="InterPro" id="IPR043148">
    <property type="entry name" value="TagF_C"/>
</dbReference>
<organism evidence="1 2">
    <name type="scientific">Psittacicella gerlachiana</name>
    <dbReference type="NCBI Taxonomy" id="2028574"/>
    <lineage>
        <taxon>Bacteria</taxon>
        <taxon>Pseudomonadati</taxon>
        <taxon>Pseudomonadota</taxon>
        <taxon>Gammaproteobacteria</taxon>
        <taxon>Pasteurellales</taxon>
        <taxon>Psittacicellaceae</taxon>
        <taxon>Psittacicella</taxon>
    </lineage>
</organism>
<evidence type="ECO:0000313" key="2">
    <source>
        <dbReference type="Proteomes" id="UP000265964"/>
    </source>
</evidence>
<proteinExistence type="predicted"/>
<dbReference type="Gene3D" id="3.40.50.12580">
    <property type="match status" value="1"/>
</dbReference>
<dbReference type="AlphaFoldDB" id="A0A3A1YI40"/>
<dbReference type="InterPro" id="IPR007554">
    <property type="entry name" value="Glycerophosphate_synth"/>
</dbReference>
<dbReference type="OrthoDB" id="7806295at2"/>
<dbReference type="Pfam" id="PF04464">
    <property type="entry name" value="Glyphos_transf"/>
    <property type="match status" value="1"/>
</dbReference>
<dbReference type="GO" id="GO:0016020">
    <property type="term" value="C:membrane"/>
    <property type="evidence" value="ECO:0007669"/>
    <property type="project" value="InterPro"/>
</dbReference>
<keyword evidence="2" id="KW-1185">Reference proteome</keyword>
<accession>A0A3A1YI40</accession>
<dbReference type="SUPFAM" id="SSF53756">
    <property type="entry name" value="UDP-Glycosyltransferase/glycogen phosphorylase"/>
    <property type="match status" value="1"/>
</dbReference>
<reference evidence="1 2" key="1">
    <citation type="submission" date="2017-08" db="EMBL/GenBank/DDBJ databases">
        <title>Reclassification of Bisgaard taxon 37 and 44.</title>
        <authorList>
            <person name="Christensen H."/>
        </authorList>
    </citation>
    <scope>NUCLEOTIDE SEQUENCE [LARGE SCALE GENOMIC DNA]</scope>
    <source>
        <strain evidence="1 2">EEAB3T1</strain>
    </source>
</reference>
<gene>
    <name evidence="1" type="ORF">CKF59_01165</name>
</gene>